<protein>
    <submittedName>
        <fullName evidence="3">DUF3828 domain-containing protein</fullName>
    </submittedName>
</protein>
<gene>
    <name evidence="3" type="ORF">PQ457_03310</name>
</gene>
<evidence type="ECO:0000259" key="2">
    <source>
        <dbReference type="Pfam" id="PF12883"/>
    </source>
</evidence>
<name>A0ABY7U137_9SPHN</name>
<proteinExistence type="predicted"/>
<evidence type="ECO:0000256" key="1">
    <source>
        <dbReference type="SAM" id="SignalP"/>
    </source>
</evidence>
<feature type="chain" id="PRO_5046015769" evidence="1">
    <location>
        <begin position="19"/>
        <end position="159"/>
    </location>
</feature>
<sequence length="159" mass="17901">MRWILALVFLTLPLPAFAETQDARKFMQGALAFALHREPDPRSPAYLRYFTRQLGNAMLLDGSRPEIGVVEAEVLCQCQDNEGVTAKVVRVAAIGADVAVRVHYASDGDWRHDAAFILRREGQHWRIADIWDDGKAASSLLKALEASNRERFARGRKMH</sequence>
<dbReference type="InterPro" id="IPR024289">
    <property type="entry name" value="DUF3828"/>
</dbReference>
<feature type="signal peptide" evidence="1">
    <location>
        <begin position="1"/>
        <end position="18"/>
    </location>
</feature>
<evidence type="ECO:0000313" key="4">
    <source>
        <dbReference type="Proteomes" id="UP001218231"/>
    </source>
</evidence>
<accession>A0ABY7U137</accession>
<feature type="domain" description="DUF3828" evidence="2">
    <location>
        <begin position="33"/>
        <end position="133"/>
    </location>
</feature>
<dbReference type="Pfam" id="PF12883">
    <property type="entry name" value="DUF3828"/>
    <property type="match status" value="1"/>
</dbReference>
<keyword evidence="4" id="KW-1185">Reference proteome</keyword>
<dbReference type="Proteomes" id="UP001218231">
    <property type="component" value="Chromosome"/>
</dbReference>
<organism evidence="3 4">
    <name type="scientific">Novosphingobium humi</name>
    <dbReference type="NCBI Taxonomy" id="2282397"/>
    <lineage>
        <taxon>Bacteria</taxon>
        <taxon>Pseudomonadati</taxon>
        <taxon>Pseudomonadota</taxon>
        <taxon>Alphaproteobacteria</taxon>
        <taxon>Sphingomonadales</taxon>
        <taxon>Sphingomonadaceae</taxon>
        <taxon>Novosphingobium</taxon>
    </lineage>
</organism>
<dbReference type="RefSeq" id="WP_273619236.1">
    <property type="nucleotide sequence ID" value="NZ_CP117417.1"/>
</dbReference>
<evidence type="ECO:0000313" key="3">
    <source>
        <dbReference type="EMBL" id="WCT78938.1"/>
    </source>
</evidence>
<keyword evidence="1" id="KW-0732">Signal</keyword>
<dbReference type="EMBL" id="CP117417">
    <property type="protein sequence ID" value="WCT78938.1"/>
    <property type="molecule type" value="Genomic_DNA"/>
</dbReference>
<reference evidence="3 4" key="1">
    <citation type="submission" date="2023-02" db="EMBL/GenBank/DDBJ databases">
        <title>Genome sequence of Novosphingobium humi KACC 19094.</title>
        <authorList>
            <person name="Kim S."/>
            <person name="Heo J."/>
            <person name="Kwon S.-W."/>
        </authorList>
    </citation>
    <scope>NUCLEOTIDE SEQUENCE [LARGE SCALE GENOMIC DNA]</scope>
    <source>
        <strain evidence="3 4">KACC 19094</strain>
    </source>
</reference>